<sequence>MSDAYNVRFNVFVEEQKVPEEEEIDEFEEEAVHFVAYDQDKPIGAGRFREVEGVGKVERICVLADYRHTGAGRLLMEAIEAFAKEQRVNLKLNAQTRAKGFYEKLGYHVTSGEFMDAGIPHVEMKKTLQLQ</sequence>
<dbReference type="InterPro" id="IPR000182">
    <property type="entry name" value="GNAT_dom"/>
</dbReference>
<dbReference type="RefSeq" id="WP_385940484.1">
    <property type="nucleotide sequence ID" value="NZ_JBHSOZ010000003.1"/>
</dbReference>
<keyword evidence="3" id="KW-1185">Reference proteome</keyword>
<proteinExistence type="predicted"/>
<dbReference type="Gene3D" id="3.40.630.30">
    <property type="match status" value="1"/>
</dbReference>
<comment type="caution">
    <text evidence="2">The sequence shown here is derived from an EMBL/GenBank/DDBJ whole genome shotgun (WGS) entry which is preliminary data.</text>
</comment>
<dbReference type="CDD" id="cd04301">
    <property type="entry name" value="NAT_SF"/>
    <property type="match status" value="1"/>
</dbReference>
<evidence type="ECO:0000313" key="2">
    <source>
        <dbReference type="EMBL" id="MFC5712464.1"/>
    </source>
</evidence>
<feature type="domain" description="N-acetyltransferase" evidence="1">
    <location>
        <begin position="1"/>
        <end position="129"/>
    </location>
</feature>
<dbReference type="Pfam" id="PF13673">
    <property type="entry name" value="Acetyltransf_10"/>
    <property type="match status" value="1"/>
</dbReference>
<dbReference type="PROSITE" id="PS51186">
    <property type="entry name" value="GNAT"/>
    <property type="match status" value="1"/>
</dbReference>
<dbReference type="PANTHER" id="PTHR13355">
    <property type="entry name" value="GLUCOSAMINE 6-PHOSPHATE N-ACETYLTRANSFERASE"/>
    <property type="match status" value="1"/>
</dbReference>
<dbReference type="EMBL" id="JBHSOZ010000003">
    <property type="protein sequence ID" value="MFC5712464.1"/>
    <property type="molecule type" value="Genomic_DNA"/>
</dbReference>
<name>A0ABW0YJC6_9BACI</name>
<evidence type="ECO:0000313" key="3">
    <source>
        <dbReference type="Proteomes" id="UP001596142"/>
    </source>
</evidence>
<dbReference type="InterPro" id="IPR039143">
    <property type="entry name" value="GNPNAT1-like"/>
</dbReference>
<dbReference type="SUPFAM" id="SSF55729">
    <property type="entry name" value="Acyl-CoA N-acyltransferases (Nat)"/>
    <property type="match status" value="1"/>
</dbReference>
<organism evidence="2 3">
    <name type="scientific">Thalassorhabdus alkalitolerans</name>
    <dbReference type="NCBI Taxonomy" id="2282697"/>
    <lineage>
        <taxon>Bacteria</taxon>
        <taxon>Bacillati</taxon>
        <taxon>Bacillota</taxon>
        <taxon>Bacilli</taxon>
        <taxon>Bacillales</taxon>
        <taxon>Bacillaceae</taxon>
        <taxon>Thalassorhabdus</taxon>
    </lineage>
</organism>
<dbReference type="InterPro" id="IPR016181">
    <property type="entry name" value="Acyl_CoA_acyltransferase"/>
</dbReference>
<accession>A0ABW0YJC6</accession>
<evidence type="ECO:0000259" key="1">
    <source>
        <dbReference type="PROSITE" id="PS51186"/>
    </source>
</evidence>
<gene>
    <name evidence="2" type="ORF">ACFPU1_06700</name>
</gene>
<protein>
    <submittedName>
        <fullName evidence="2">GNAT family N-acetyltransferase</fullName>
    </submittedName>
</protein>
<reference evidence="3" key="1">
    <citation type="journal article" date="2019" name="Int. J. Syst. Evol. Microbiol.">
        <title>The Global Catalogue of Microorganisms (GCM) 10K type strain sequencing project: providing services to taxonomists for standard genome sequencing and annotation.</title>
        <authorList>
            <consortium name="The Broad Institute Genomics Platform"/>
            <consortium name="The Broad Institute Genome Sequencing Center for Infectious Disease"/>
            <person name="Wu L."/>
            <person name="Ma J."/>
        </authorList>
    </citation>
    <scope>NUCLEOTIDE SEQUENCE [LARGE SCALE GENOMIC DNA]</scope>
    <source>
        <strain evidence="3">CECT 7184</strain>
    </source>
</reference>
<dbReference type="Proteomes" id="UP001596142">
    <property type="component" value="Unassembled WGS sequence"/>
</dbReference>
<dbReference type="PANTHER" id="PTHR13355:SF11">
    <property type="entry name" value="GLUCOSAMINE 6-PHOSPHATE N-ACETYLTRANSFERASE"/>
    <property type="match status" value="1"/>
</dbReference>